<dbReference type="GeneID" id="301700928"/>
<sequence length="123" mass="13224">MQPHFTGTSLITDDVPALAAFYAAVLDADVESSGPFARVTVPGAVLSFFSVQGMESMVPGSMAAAASGGFTLEFQVTDVDARHRRLLAQGVEILKPPTTQPWGRRSVWLRDPDGNIVNLYQET</sequence>
<protein>
    <submittedName>
        <fullName evidence="1">VOC family protein</fullName>
    </submittedName>
</protein>
<dbReference type="Pfam" id="PF00903">
    <property type="entry name" value="Glyoxalase"/>
    <property type="match status" value="1"/>
</dbReference>
<evidence type="ECO:0000313" key="1">
    <source>
        <dbReference type="EMBL" id="TQE35302.1"/>
    </source>
</evidence>
<dbReference type="PANTHER" id="PTHR33993">
    <property type="entry name" value="GLYOXALASE-RELATED"/>
    <property type="match status" value="1"/>
</dbReference>
<dbReference type="EMBL" id="SPAZ01000113">
    <property type="protein sequence ID" value="TQE35302.1"/>
    <property type="molecule type" value="Genomic_DNA"/>
</dbReference>
<proteinExistence type="predicted"/>
<name>A0A540QII8_9ACTN</name>
<reference evidence="1 2" key="1">
    <citation type="submission" date="2019-03" db="EMBL/GenBank/DDBJ databases">
        <title>Comparative genomic analyses of the sweetpotato soil rot pathogen, Streptomyces ipomoeae.</title>
        <authorList>
            <person name="Ruschel Soares N."/>
            <person name="Badger J.H."/>
            <person name="Huguet-Tapia J.C."/>
            <person name="Clark C.A."/>
            <person name="Pettis G.S."/>
        </authorList>
    </citation>
    <scope>NUCLEOTIDE SEQUENCE [LARGE SCALE GENOMIC DNA]</scope>
    <source>
        <strain evidence="1 2">88-35</strain>
    </source>
</reference>
<organism evidence="1 2">
    <name type="scientific">Streptomyces ipomoeae</name>
    <dbReference type="NCBI Taxonomy" id="103232"/>
    <lineage>
        <taxon>Bacteria</taxon>
        <taxon>Bacillati</taxon>
        <taxon>Actinomycetota</taxon>
        <taxon>Actinomycetes</taxon>
        <taxon>Kitasatosporales</taxon>
        <taxon>Streptomycetaceae</taxon>
        <taxon>Streptomyces</taxon>
    </lineage>
</organism>
<dbReference type="SUPFAM" id="SSF54593">
    <property type="entry name" value="Glyoxalase/Bleomycin resistance protein/Dihydroxybiphenyl dioxygenase"/>
    <property type="match status" value="1"/>
</dbReference>
<accession>A0A540QII8</accession>
<dbReference type="Proteomes" id="UP000318720">
    <property type="component" value="Unassembled WGS sequence"/>
</dbReference>
<evidence type="ECO:0000313" key="2">
    <source>
        <dbReference type="Proteomes" id="UP000318720"/>
    </source>
</evidence>
<dbReference type="AlphaFoldDB" id="A0A540QII8"/>
<dbReference type="PANTHER" id="PTHR33993:SF14">
    <property type="entry name" value="GB|AAF24581.1"/>
    <property type="match status" value="1"/>
</dbReference>
<comment type="caution">
    <text evidence="1">The sequence shown here is derived from an EMBL/GenBank/DDBJ whole genome shotgun (WGS) entry which is preliminary data.</text>
</comment>
<dbReference type="RefSeq" id="WP_141573764.1">
    <property type="nucleotide sequence ID" value="NZ_CP182305.1"/>
</dbReference>
<dbReference type="InterPro" id="IPR052164">
    <property type="entry name" value="Anthracycline_SecMetBiosynth"/>
</dbReference>
<dbReference type="Gene3D" id="3.10.180.10">
    <property type="entry name" value="2,3-Dihydroxybiphenyl 1,2-Dioxygenase, domain 1"/>
    <property type="match status" value="1"/>
</dbReference>
<dbReference type="PROSITE" id="PS51819">
    <property type="entry name" value="VOC"/>
    <property type="match status" value="1"/>
</dbReference>
<dbReference type="InterPro" id="IPR037523">
    <property type="entry name" value="VOC_core"/>
</dbReference>
<gene>
    <name evidence="1" type="ORF">Sipo8835_13455</name>
</gene>
<dbReference type="InterPro" id="IPR004360">
    <property type="entry name" value="Glyas_Fos-R_dOase_dom"/>
</dbReference>
<dbReference type="InterPro" id="IPR029068">
    <property type="entry name" value="Glyas_Bleomycin-R_OHBP_Dase"/>
</dbReference>